<proteinExistence type="predicted"/>
<evidence type="ECO:0000313" key="1">
    <source>
        <dbReference type="EMBL" id="QFG76529.1"/>
    </source>
</evidence>
<protein>
    <submittedName>
        <fullName evidence="1">Uncharacterized protein</fullName>
    </submittedName>
</protein>
<sequence>MAKTTILLPFGAMKGEAQNIDFRICDVWHKRLCMKVLSYEKLHLILIKKLRAKIMKNAELKLYAKC</sequence>
<dbReference type="AlphaFoldDB" id="A0A5P6A9C9"/>
<dbReference type="EMBL" id="CP029752">
    <property type="protein sequence ID" value="QFG76529.1"/>
    <property type="molecule type" value="Genomic_DNA"/>
</dbReference>
<reference evidence="1" key="1">
    <citation type="submission" date="2018-05" db="EMBL/GenBank/DDBJ databases">
        <title>Bacterial isolates from healthy term breastfed infants carrying antibiotic resistance genes.</title>
        <authorList>
            <person name="Casaburi G."/>
        </authorList>
    </citation>
    <scope>NUCLEOTIDE SEQUENCE [LARGE SCALE GENOMIC DNA]</scope>
    <source>
        <strain evidence="1">7084_4</strain>
    </source>
</reference>
<name>A0A5P6A9C9_RAOPL</name>
<organism evidence="1">
    <name type="scientific">Raoultella planticola</name>
    <name type="common">Klebsiella planticola</name>
    <dbReference type="NCBI Taxonomy" id="575"/>
    <lineage>
        <taxon>Bacteria</taxon>
        <taxon>Pseudomonadati</taxon>
        <taxon>Pseudomonadota</taxon>
        <taxon>Gammaproteobacteria</taxon>
        <taxon>Enterobacterales</taxon>
        <taxon>Enterobacteriaceae</taxon>
        <taxon>Klebsiella/Raoultella group</taxon>
        <taxon>Raoultella</taxon>
    </lineage>
</organism>
<gene>
    <name evidence="1" type="ORF">DMB90_05940</name>
</gene>
<accession>A0A5P6A9C9</accession>